<dbReference type="PANTHER" id="PTHR34512:SF30">
    <property type="entry name" value="OUTER MEMBRANE PROTEIN ASSEMBLY FACTOR BAMB"/>
    <property type="match status" value="1"/>
</dbReference>
<keyword evidence="3 4" id="KW-0998">Cell outer membrane</keyword>
<dbReference type="GO" id="GO:0043165">
    <property type="term" value="P:Gram-negative-bacterium-type cell outer membrane assembly"/>
    <property type="evidence" value="ECO:0007669"/>
    <property type="project" value="UniProtKB-UniRule"/>
</dbReference>
<dbReference type="EMBL" id="JSYZ01000002">
    <property type="protein sequence ID" value="KPA92947.1"/>
    <property type="molecule type" value="Genomic_DNA"/>
</dbReference>
<feature type="domain" description="Pyrrolo-quinoline quinone repeat" evidence="5">
    <location>
        <begin position="96"/>
        <end position="327"/>
    </location>
</feature>
<accession>A0A0M9GJR8</accession>
<keyword evidence="2 4" id="KW-0472">Membrane</keyword>
<evidence type="ECO:0000256" key="2">
    <source>
        <dbReference type="ARBA" id="ARBA00023136"/>
    </source>
</evidence>
<dbReference type="PANTHER" id="PTHR34512">
    <property type="entry name" value="CELL SURFACE PROTEIN"/>
    <property type="match status" value="1"/>
</dbReference>
<keyword evidence="1 4" id="KW-0732">Signal</keyword>
<evidence type="ECO:0000259" key="5">
    <source>
        <dbReference type="Pfam" id="PF13360"/>
    </source>
</evidence>
<dbReference type="SMART" id="SM00564">
    <property type="entry name" value="PQQ"/>
    <property type="match status" value="6"/>
</dbReference>
<dbReference type="STRING" id="50340.PF66_00688"/>
<dbReference type="SUPFAM" id="SSF50998">
    <property type="entry name" value="Quinoprotein alcohol dehydrogenase-like"/>
    <property type="match status" value="1"/>
</dbReference>
<comment type="subcellular location">
    <subcellularLocation>
        <location evidence="4">Cell outer membrane</location>
    </subcellularLocation>
</comment>
<reference evidence="6 7" key="1">
    <citation type="journal article" date="2015" name="PLoS ONE">
        <title>Rice-Infecting Pseudomonas Genomes Are Highly Accessorized and Harbor Multiple Putative Virulence Mechanisms to Cause Sheath Brown Rot.</title>
        <authorList>
            <person name="Quibod I.L."/>
            <person name="Grande G."/>
            <person name="Oreiro E.G."/>
            <person name="Borja F.N."/>
            <person name="Dossa G.S."/>
            <person name="Mauleon R."/>
            <person name="Cruz C.V."/>
            <person name="Oliva R."/>
        </authorList>
    </citation>
    <scope>NUCLEOTIDE SEQUENCE [LARGE SCALE GENOMIC DNA]</scope>
    <source>
        <strain evidence="6 7">IRRI 6609</strain>
    </source>
</reference>
<evidence type="ECO:0000256" key="4">
    <source>
        <dbReference type="HAMAP-Rule" id="MF_00923"/>
    </source>
</evidence>
<dbReference type="PATRIC" id="fig|50340.43.peg.2695"/>
<dbReference type="InterPro" id="IPR017687">
    <property type="entry name" value="BamB"/>
</dbReference>
<evidence type="ECO:0000256" key="1">
    <source>
        <dbReference type="ARBA" id="ARBA00022729"/>
    </source>
</evidence>
<comment type="similarity">
    <text evidence="4">Belongs to the BamB family.</text>
</comment>
<dbReference type="AlphaFoldDB" id="A0A0M9GJR8"/>
<comment type="subunit">
    <text evidence="4">Part of the Bam complex.</text>
</comment>
<dbReference type="InterPro" id="IPR015943">
    <property type="entry name" value="WD40/YVTN_repeat-like_dom_sf"/>
</dbReference>
<proteinExistence type="inferred from homology"/>
<evidence type="ECO:0000256" key="3">
    <source>
        <dbReference type="ARBA" id="ARBA00023237"/>
    </source>
</evidence>
<dbReference type="NCBIfam" id="TIGR03300">
    <property type="entry name" value="assembly_YfgL"/>
    <property type="match status" value="1"/>
</dbReference>
<evidence type="ECO:0000313" key="6">
    <source>
        <dbReference type="EMBL" id="KPA92947.1"/>
    </source>
</evidence>
<organism evidence="6 7">
    <name type="scientific">Pseudomonas asplenii</name>
    <dbReference type="NCBI Taxonomy" id="53407"/>
    <lineage>
        <taxon>Bacteria</taxon>
        <taxon>Pseudomonadati</taxon>
        <taxon>Pseudomonadota</taxon>
        <taxon>Gammaproteobacteria</taxon>
        <taxon>Pseudomonadales</taxon>
        <taxon>Pseudomonadaceae</taxon>
        <taxon>Pseudomonas</taxon>
    </lineage>
</organism>
<evidence type="ECO:0000313" key="7">
    <source>
        <dbReference type="Proteomes" id="UP000037931"/>
    </source>
</evidence>
<dbReference type="GO" id="GO:0051205">
    <property type="term" value="P:protein insertion into membrane"/>
    <property type="evidence" value="ECO:0007669"/>
    <property type="project" value="UniProtKB-UniRule"/>
</dbReference>
<dbReference type="Pfam" id="PF13360">
    <property type="entry name" value="PQQ_2"/>
    <property type="match status" value="1"/>
</dbReference>
<keyword evidence="7" id="KW-1185">Reference proteome</keyword>
<dbReference type="Proteomes" id="UP000037931">
    <property type="component" value="Unassembled WGS sequence"/>
</dbReference>
<dbReference type="InterPro" id="IPR011047">
    <property type="entry name" value="Quinoprotein_ADH-like_sf"/>
</dbReference>
<dbReference type="InterPro" id="IPR002372">
    <property type="entry name" value="PQQ_rpt_dom"/>
</dbReference>
<comment type="caution">
    <text evidence="6">The sequence shown here is derived from an EMBL/GenBank/DDBJ whole genome shotgun (WGS) entry which is preliminary data.</text>
</comment>
<dbReference type="Gene3D" id="2.130.10.10">
    <property type="entry name" value="YVTN repeat-like/Quinoprotein amine dehydrogenase"/>
    <property type="match status" value="1"/>
</dbReference>
<dbReference type="GO" id="GO:0009279">
    <property type="term" value="C:cell outer membrane"/>
    <property type="evidence" value="ECO:0007669"/>
    <property type="project" value="UniProtKB-SubCell"/>
</dbReference>
<sequence>MKRRSVAYKSSSTTWPKGMRDVIRWKHAALLALAILAAGCSSNSKKELPPAELTSFKEEVVLQKQWSRSIGDGQGKIYNLLVPAVDGDTLYAADDSGVVVAMDRMNGDVKWKKDLELPVSGGVGVGYGLVLLGTLKGEVIALDSGSGEEKWRSRVTSEVLAPPATNGDVVVVQTQDDRVIGLDASTGNQRWLYDSSPAVLTLRGTGAPLVTNHLAVAGLSTGKVVALDTQNGVPAWETRVAIPQGRSELERVVDIDGGLLLSGGTLYVASYQGRMAALDLESGRILWQRDASSYAGVAQGFGSVYVALASGTVEGVDERSTTAIWSNDSLARRQLSAPEVFSSYVAVGDFEGYLHLLSQVDGRFVGRERIDSDGLRVRPLVVGDMIYVYGNSGKLEALTIK</sequence>
<dbReference type="HAMAP" id="MF_00923">
    <property type="entry name" value="OM_assembly_BamB"/>
    <property type="match status" value="1"/>
</dbReference>
<name>A0A0M9GJR8_9PSED</name>
<dbReference type="InterPro" id="IPR018391">
    <property type="entry name" value="PQQ_b-propeller_rpt"/>
</dbReference>
<gene>
    <name evidence="4" type="primary">bamB</name>
    <name evidence="6" type="ORF">PF66_00688</name>
</gene>
<comment type="function">
    <text evidence="4">Part of the outer membrane protein assembly complex, which is involved in assembly and insertion of beta-barrel proteins into the outer membrane.</text>
</comment>
<protein>
    <recommendedName>
        <fullName evidence="4">Outer membrane protein assembly factor BamB</fullName>
    </recommendedName>
</protein>